<proteinExistence type="predicted"/>
<dbReference type="OrthoDB" id="9799827at2"/>
<keyword evidence="2" id="KW-0813">Transport</keyword>
<dbReference type="GO" id="GO:0009401">
    <property type="term" value="P:phosphoenolpyruvate-dependent sugar phosphotransferase system"/>
    <property type="evidence" value="ECO:0007669"/>
    <property type="project" value="UniProtKB-KW"/>
</dbReference>
<evidence type="ECO:0000313" key="10">
    <source>
        <dbReference type="Proteomes" id="UP000290567"/>
    </source>
</evidence>
<dbReference type="InterPro" id="IPR033887">
    <property type="entry name" value="PTS_IIA_man"/>
</dbReference>
<dbReference type="InterPro" id="IPR036662">
    <property type="entry name" value="PTS_EIIA_man-typ_sf"/>
</dbReference>
<dbReference type="AlphaFoldDB" id="A0A4P5PB98"/>
<dbReference type="Pfam" id="PF03610">
    <property type="entry name" value="EIIA-man"/>
    <property type="match status" value="1"/>
</dbReference>
<keyword evidence="5" id="KW-0808">Transferase</keyword>
<comment type="caution">
    <text evidence="9">The sequence shown here is derived from an EMBL/GenBank/DDBJ whole genome shotgun (WGS) entry which is preliminary data.</text>
</comment>
<evidence type="ECO:0000256" key="1">
    <source>
        <dbReference type="ARBA" id="ARBA00004496"/>
    </source>
</evidence>
<dbReference type="Gene3D" id="3.40.50.510">
    <property type="entry name" value="Phosphotransferase system, mannose-type IIA component"/>
    <property type="match status" value="1"/>
</dbReference>
<dbReference type="PROSITE" id="PS51096">
    <property type="entry name" value="PTS_EIIA_TYPE_4"/>
    <property type="match status" value="1"/>
</dbReference>
<evidence type="ECO:0000256" key="7">
    <source>
        <dbReference type="ARBA" id="ARBA00022777"/>
    </source>
</evidence>
<gene>
    <name evidence="9" type="ORF">NRIC_14520</name>
</gene>
<dbReference type="GO" id="GO:0016020">
    <property type="term" value="C:membrane"/>
    <property type="evidence" value="ECO:0007669"/>
    <property type="project" value="InterPro"/>
</dbReference>
<dbReference type="RefSeq" id="WP_146622022.1">
    <property type="nucleotide sequence ID" value="NZ_BJCC01000012.1"/>
</dbReference>
<dbReference type="PANTHER" id="PTHR33799">
    <property type="entry name" value="PTS PERMEASE-RELATED-RELATED"/>
    <property type="match status" value="1"/>
</dbReference>
<protein>
    <recommendedName>
        <fullName evidence="8">PTS EIIA type-4 domain-containing protein</fullName>
    </recommendedName>
</protein>
<feature type="domain" description="PTS EIIA type-4" evidence="8">
    <location>
        <begin position="1"/>
        <end position="121"/>
    </location>
</feature>
<dbReference type="InterPro" id="IPR051471">
    <property type="entry name" value="Bacterial_PTS_sugar_comp"/>
</dbReference>
<keyword evidence="3" id="KW-0963">Cytoplasm</keyword>
<keyword evidence="4" id="KW-0762">Sugar transport</keyword>
<name>A0A4P5PB98_9ENTE</name>
<dbReference type="SUPFAM" id="SSF53062">
    <property type="entry name" value="PTS system fructose IIA component-like"/>
    <property type="match status" value="1"/>
</dbReference>
<dbReference type="CDD" id="cd00006">
    <property type="entry name" value="PTS_IIA_man"/>
    <property type="match status" value="1"/>
</dbReference>
<evidence type="ECO:0000256" key="3">
    <source>
        <dbReference type="ARBA" id="ARBA00022490"/>
    </source>
</evidence>
<dbReference type="Proteomes" id="UP000290567">
    <property type="component" value="Unassembled WGS sequence"/>
</dbReference>
<dbReference type="PANTHER" id="PTHR33799:SF1">
    <property type="entry name" value="PTS SYSTEM MANNOSE-SPECIFIC EIIAB COMPONENT-RELATED"/>
    <property type="match status" value="1"/>
</dbReference>
<keyword evidence="7" id="KW-0418">Kinase</keyword>
<sequence length="139" mass="15570">MRYILASHGPFAKAALASAEMIVGGQENADALEVSFDTTLDGMKGEIIEVIEKNAEEEYIIFCDILGGTPFNASIKVLHEFSNLSIVTGFNLPMLIELFMSPLETKEQLLEKVREIYPESLSIFDKSMLEKEEEEAYEL</sequence>
<reference evidence="10" key="1">
    <citation type="submission" date="2019-02" db="EMBL/GenBank/DDBJ databases">
        <title>Draft genome sequence of Enterococcus sp. Gos25-1.</title>
        <authorList>
            <person name="Tanaka N."/>
            <person name="Shiwa Y."/>
            <person name="Fujita N."/>
        </authorList>
    </citation>
    <scope>NUCLEOTIDE SEQUENCE [LARGE SCALE GENOMIC DNA]</scope>
    <source>
        <strain evidence="10">Gos25-1</strain>
    </source>
</reference>
<dbReference type="GO" id="GO:0005737">
    <property type="term" value="C:cytoplasm"/>
    <property type="evidence" value="ECO:0007669"/>
    <property type="project" value="UniProtKB-SubCell"/>
</dbReference>
<evidence type="ECO:0000259" key="8">
    <source>
        <dbReference type="PROSITE" id="PS51096"/>
    </source>
</evidence>
<comment type="subcellular location">
    <subcellularLocation>
        <location evidence="1">Cytoplasm</location>
    </subcellularLocation>
</comment>
<dbReference type="GO" id="GO:0016301">
    <property type="term" value="F:kinase activity"/>
    <property type="evidence" value="ECO:0007669"/>
    <property type="project" value="UniProtKB-KW"/>
</dbReference>
<evidence type="ECO:0000256" key="2">
    <source>
        <dbReference type="ARBA" id="ARBA00022448"/>
    </source>
</evidence>
<organism evidence="9 10">
    <name type="scientific">Enterococcus florum</name>
    <dbReference type="NCBI Taxonomy" id="2480627"/>
    <lineage>
        <taxon>Bacteria</taxon>
        <taxon>Bacillati</taxon>
        <taxon>Bacillota</taxon>
        <taxon>Bacilli</taxon>
        <taxon>Lactobacillales</taxon>
        <taxon>Enterococcaceae</taxon>
        <taxon>Enterococcus</taxon>
    </lineage>
</organism>
<evidence type="ECO:0000313" key="9">
    <source>
        <dbReference type="EMBL" id="GCF93561.1"/>
    </source>
</evidence>
<evidence type="ECO:0000256" key="6">
    <source>
        <dbReference type="ARBA" id="ARBA00022683"/>
    </source>
</evidence>
<dbReference type="InterPro" id="IPR004701">
    <property type="entry name" value="PTS_EIIA_man-typ"/>
</dbReference>
<keyword evidence="10" id="KW-1185">Reference proteome</keyword>
<evidence type="ECO:0000256" key="5">
    <source>
        <dbReference type="ARBA" id="ARBA00022679"/>
    </source>
</evidence>
<keyword evidence="6" id="KW-0598">Phosphotransferase system</keyword>
<evidence type="ECO:0000256" key="4">
    <source>
        <dbReference type="ARBA" id="ARBA00022597"/>
    </source>
</evidence>
<dbReference type="EMBL" id="BJCC01000012">
    <property type="protein sequence ID" value="GCF93561.1"/>
    <property type="molecule type" value="Genomic_DNA"/>
</dbReference>
<accession>A0A4P5PB98</accession>